<reference evidence="1 2" key="1">
    <citation type="journal article" date="2020" name="Nature">
        <title>Six reference-quality genomes reveal evolution of bat adaptations.</title>
        <authorList>
            <person name="Jebb D."/>
            <person name="Huang Z."/>
            <person name="Pippel M."/>
            <person name="Hughes G.M."/>
            <person name="Lavrichenko K."/>
            <person name="Devanna P."/>
            <person name="Winkler S."/>
            <person name="Jermiin L.S."/>
            <person name="Skirmuntt E.C."/>
            <person name="Katzourakis A."/>
            <person name="Burkitt-Gray L."/>
            <person name="Ray D.A."/>
            <person name="Sullivan K.A.M."/>
            <person name="Roscito J.G."/>
            <person name="Kirilenko B.M."/>
            <person name="Davalos L.M."/>
            <person name="Corthals A.P."/>
            <person name="Power M.L."/>
            <person name="Jones G."/>
            <person name="Ransome R.D."/>
            <person name="Dechmann D.K.N."/>
            <person name="Locatelli A.G."/>
            <person name="Puechmaille S.J."/>
            <person name="Fedrigo O."/>
            <person name="Jarvis E.D."/>
            <person name="Hiller M."/>
            <person name="Vernes S.C."/>
            <person name="Myers E.W."/>
            <person name="Teeling E.C."/>
        </authorList>
    </citation>
    <scope>NUCLEOTIDE SEQUENCE [LARGE SCALE GENOMIC DNA]</scope>
    <source>
        <strain evidence="1">Bat1K_MPI-CBG_1</strain>
    </source>
</reference>
<gene>
    <name evidence="1" type="ORF">HJG60_011026</name>
</gene>
<protein>
    <submittedName>
        <fullName evidence="1">Uncharacterized protein</fullName>
    </submittedName>
</protein>
<evidence type="ECO:0000313" key="2">
    <source>
        <dbReference type="Proteomes" id="UP000664940"/>
    </source>
</evidence>
<dbReference type="AlphaFoldDB" id="A0A834AHX4"/>
<accession>A0A834AHX4</accession>
<comment type="caution">
    <text evidence="1">The sequence shown here is derived from an EMBL/GenBank/DDBJ whole genome shotgun (WGS) entry which is preliminary data.</text>
</comment>
<sequence>MTSLRHGACAAQCCRSRYRPLQVNLADTHLPSEGARSLGVNWFSGRGLVLSLEAALSPFWEQMRLFSALKIRLLTSGRKMAAPRGEKGRILGIPSFWSTPRKWPWLEASALLPKGMEGRCPSGAHFTGTVSFVLY</sequence>
<name>A0A834AHX4_9CHIR</name>
<proteinExistence type="predicted"/>
<dbReference type="Proteomes" id="UP000664940">
    <property type="component" value="Unassembled WGS sequence"/>
</dbReference>
<evidence type="ECO:0000313" key="1">
    <source>
        <dbReference type="EMBL" id="KAF6109835.1"/>
    </source>
</evidence>
<organism evidence="1 2">
    <name type="scientific">Phyllostomus discolor</name>
    <name type="common">pale spear-nosed bat</name>
    <dbReference type="NCBI Taxonomy" id="89673"/>
    <lineage>
        <taxon>Eukaryota</taxon>
        <taxon>Metazoa</taxon>
        <taxon>Chordata</taxon>
        <taxon>Craniata</taxon>
        <taxon>Vertebrata</taxon>
        <taxon>Euteleostomi</taxon>
        <taxon>Mammalia</taxon>
        <taxon>Eutheria</taxon>
        <taxon>Laurasiatheria</taxon>
        <taxon>Chiroptera</taxon>
        <taxon>Yangochiroptera</taxon>
        <taxon>Phyllostomidae</taxon>
        <taxon>Phyllostominae</taxon>
        <taxon>Phyllostomus</taxon>
    </lineage>
</organism>
<dbReference type="EMBL" id="JABVXQ010000005">
    <property type="protein sequence ID" value="KAF6109835.1"/>
    <property type="molecule type" value="Genomic_DNA"/>
</dbReference>